<organism evidence="3 4">
    <name type="scientific">Roridomyces roridus</name>
    <dbReference type="NCBI Taxonomy" id="1738132"/>
    <lineage>
        <taxon>Eukaryota</taxon>
        <taxon>Fungi</taxon>
        <taxon>Dikarya</taxon>
        <taxon>Basidiomycota</taxon>
        <taxon>Agaricomycotina</taxon>
        <taxon>Agaricomycetes</taxon>
        <taxon>Agaricomycetidae</taxon>
        <taxon>Agaricales</taxon>
        <taxon>Marasmiineae</taxon>
        <taxon>Mycenaceae</taxon>
        <taxon>Roridomyces</taxon>
    </lineage>
</organism>
<sequence>MASLVDDSWPIQTGMTITVLQNPLRTQLHSTGETRFSVPSHWHSMHDENHVVLKGSMIVTQNGVKRVLRAGDAPCFTPRGVIHSLEILPGEEVIMEEETLPSEAQEQKVLFFRSLFFPGVLGSFFSMMQLFYHGDTYPELPLGNRWLERLMTVVVGGWVAPLLGYRLPDKRLRMDPKRFPR</sequence>
<dbReference type="Gene3D" id="2.60.120.10">
    <property type="entry name" value="Jelly Rolls"/>
    <property type="match status" value="1"/>
</dbReference>
<feature type="transmembrane region" description="Helical" evidence="1">
    <location>
        <begin position="110"/>
        <end position="130"/>
    </location>
</feature>
<dbReference type="InterPro" id="IPR014710">
    <property type="entry name" value="RmlC-like_jellyroll"/>
</dbReference>
<feature type="domain" description="Cupin type-2" evidence="2">
    <location>
        <begin position="37"/>
        <end position="90"/>
    </location>
</feature>
<evidence type="ECO:0000313" key="3">
    <source>
        <dbReference type="EMBL" id="KAJ7635033.1"/>
    </source>
</evidence>
<name>A0AAD7FRH3_9AGAR</name>
<gene>
    <name evidence="3" type="ORF">FB45DRAFT_910557</name>
</gene>
<keyword evidence="1" id="KW-1133">Transmembrane helix</keyword>
<proteinExistence type="predicted"/>
<dbReference type="InterPro" id="IPR011051">
    <property type="entry name" value="RmlC_Cupin_sf"/>
</dbReference>
<keyword evidence="4" id="KW-1185">Reference proteome</keyword>
<keyword evidence="1" id="KW-0812">Transmembrane</keyword>
<dbReference type="InterPro" id="IPR013096">
    <property type="entry name" value="Cupin_2"/>
</dbReference>
<evidence type="ECO:0000256" key="1">
    <source>
        <dbReference type="SAM" id="Phobius"/>
    </source>
</evidence>
<dbReference type="AlphaFoldDB" id="A0AAD7FRH3"/>
<evidence type="ECO:0000313" key="4">
    <source>
        <dbReference type="Proteomes" id="UP001221142"/>
    </source>
</evidence>
<evidence type="ECO:0000259" key="2">
    <source>
        <dbReference type="Pfam" id="PF07883"/>
    </source>
</evidence>
<dbReference type="CDD" id="cd02208">
    <property type="entry name" value="cupin_RmlC-like"/>
    <property type="match status" value="1"/>
</dbReference>
<feature type="transmembrane region" description="Helical" evidence="1">
    <location>
        <begin position="150"/>
        <end position="168"/>
    </location>
</feature>
<dbReference type="EMBL" id="JARKIF010000007">
    <property type="protein sequence ID" value="KAJ7635033.1"/>
    <property type="molecule type" value="Genomic_DNA"/>
</dbReference>
<dbReference type="SUPFAM" id="SSF51182">
    <property type="entry name" value="RmlC-like cupins"/>
    <property type="match status" value="1"/>
</dbReference>
<reference evidence="3" key="1">
    <citation type="submission" date="2023-03" db="EMBL/GenBank/DDBJ databases">
        <title>Massive genome expansion in bonnet fungi (Mycena s.s.) driven by repeated elements and novel gene families across ecological guilds.</title>
        <authorList>
            <consortium name="Lawrence Berkeley National Laboratory"/>
            <person name="Harder C.B."/>
            <person name="Miyauchi S."/>
            <person name="Viragh M."/>
            <person name="Kuo A."/>
            <person name="Thoen E."/>
            <person name="Andreopoulos B."/>
            <person name="Lu D."/>
            <person name="Skrede I."/>
            <person name="Drula E."/>
            <person name="Henrissat B."/>
            <person name="Morin E."/>
            <person name="Kohler A."/>
            <person name="Barry K."/>
            <person name="LaButti K."/>
            <person name="Morin E."/>
            <person name="Salamov A."/>
            <person name="Lipzen A."/>
            <person name="Mereny Z."/>
            <person name="Hegedus B."/>
            <person name="Baldrian P."/>
            <person name="Stursova M."/>
            <person name="Weitz H."/>
            <person name="Taylor A."/>
            <person name="Grigoriev I.V."/>
            <person name="Nagy L.G."/>
            <person name="Martin F."/>
            <person name="Kauserud H."/>
        </authorList>
    </citation>
    <scope>NUCLEOTIDE SEQUENCE</scope>
    <source>
        <strain evidence="3">9284</strain>
    </source>
</reference>
<keyword evidence="1" id="KW-0472">Membrane</keyword>
<dbReference type="Proteomes" id="UP001221142">
    <property type="component" value="Unassembled WGS sequence"/>
</dbReference>
<protein>
    <recommendedName>
        <fullName evidence="2">Cupin type-2 domain-containing protein</fullName>
    </recommendedName>
</protein>
<accession>A0AAD7FRH3</accession>
<comment type="caution">
    <text evidence="3">The sequence shown here is derived from an EMBL/GenBank/DDBJ whole genome shotgun (WGS) entry which is preliminary data.</text>
</comment>
<dbReference type="Pfam" id="PF07883">
    <property type="entry name" value="Cupin_2"/>
    <property type="match status" value="1"/>
</dbReference>